<proteinExistence type="predicted"/>
<evidence type="ECO:0000259" key="3">
    <source>
        <dbReference type="PROSITE" id="PS50853"/>
    </source>
</evidence>
<evidence type="ECO:0000313" key="5">
    <source>
        <dbReference type="EMBL" id="SEU38643.1"/>
    </source>
</evidence>
<evidence type="ECO:0000313" key="4">
    <source>
        <dbReference type="EMBL" id="GEN11852.1"/>
    </source>
</evidence>
<feature type="compositionally biased region" description="Low complexity" evidence="2">
    <location>
        <begin position="86"/>
        <end position="100"/>
    </location>
</feature>
<gene>
    <name evidence="4" type="ORF">MFU01_68890</name>
    <name evidence="5" type="ORF">SAMN05443572_113142</name>
</gene>
<dbReference type="SUPFAM" id="SSF49265">
    <property type="entry name" value="Fibronectin type III"/>
    <property type="match status" value="3"/>
</dbReference>
<feature type="domain" description="Fibronectin type-III" evidence="3">
    <location>
        <begin position="361"/>
        <end position="454"/>
    </location>
</feature>
<dbReference type="PROSITE" id="PS50853">
    <property type="entry name" value="FN3"/>
    <property type="match status" value="4"/>
</dbReference>
<dbReference type="PROSITE" id="PS51257">
    <property type="entry name" value="PROKAR_LIPOPROTEIN"/>
    <property type="match status" value="1"/>
</dbReference>
<dbReference type="InterPro" id="IPR013783">
    <property type="entry name" value="Ig-like_fold"/>
</dbReference>
<feature type="compositionally biased region" description="Acidic residues" evidence="2">
    <location>
        <begin position="47"/>
        <end position="58"/>
    </location>
</feature>
<feature type="region of interest" description="Disordered" evidence="2">
    <location>
        <begin position="22"/>
        <end position="102"/>
    </location>
</feature>
<dbReference type="CDD" id="cd00063">
    <property type="entry name" value="FN3"/>
    <property type="match status" value="5"/>
</dbReference>
<dbReference type="AlphaFoldDB" id="A0A511TEM2"/>
<dbReference type="PRINTS" id="PR00014">
    <property type="entry name" value="FNTYPEIII"/>
</dbReference>
<feature type="compositionally biased region" description="Low complexity" evidence="2">
    <location>
        <begin position="60"/>
        <end position="70"/>
    </location>
</feature>
<dbReference type="OrthoDB" id="5487371at2"/>
<feature type="domain" description="Fibronectin type-III" evidence="3">
    <location>
        <begin position="182"/>
        <end position="272"/>
    </location>
</feature>
<keyword evidence="6" id="KW-1185">Reference proteome</keyword>
<dbReference type="Proteomes" id="UP000321514">
    <property type="component" value="Unassembled WGS sequence"/>
</dbReference>
<dbReference type="Proteomes" id="UP000183760">
    <property type="component" value="Unassembled WGS sequence"/>
</dbReference>
<evidence type="ECO:0000256" key="2">
    <source>
        <dbReference type="SAM" id="MobiDB-lite"/>
    </source>
</evidence>
<organism evidence="4 7">
    <name type="scientific">Myxococcus fulvus</name>
    <dbReference type="NCBI Taxonomy" id="33"/>
    <lineage>
        <taxon>Bacteria</taxon>
        <taxon>Pseudomonadati</taxon>
        <taxon>Myxococcota</taxon>
        <taxon>Myxococcia</taxon>
        <taxon>Myxococcales</taxon>
        <taxon>Cystobacterineae</taxon>
        <taxon>Myxococcaceae</taxon>
        <taxon>Myxococcus</taxon>
    </lineage>
</organism>
<dbReference type="SMART" id="SM00060">
    <property type="entry name" value="FN3"/>
    <property type="match status" value="5"/>
</dbReference>
<dbReference type="InterPro" id="IPR003961">
    <property type="entry name" value="FN3_dom"/>
</dbReference>
<dbReference type="InterPro" id="IPR013517">
    <property type="entry name" value="FG-GAP"/>
</dbReference>
<evidence type="ECO:0000313" key="7">
    <source>
        <dbReference type="Proteomes" id="UP000321514"/>
    </source>
</evidence>
<dbReference type="PANTHER" id="PTHR44103">
    <property type="entry name" value="PROPROTEIN CONVERTASE P"/>
    <property type="match status" value="1"/>
</dbReference>
<dbReference type="Gene3D" id="2.130.10.130">
    <property type="entry name" value="Integrin alpha, N-terminal"/>
    <property type="match status" value="3"/>
</dbReference>
<accession>A0A511TEM2</accession>
<dbReference type="Pfam" id="PF13517">
    <property type="entry name" value="FG-GAP_3"/>
    <property type="match status" value="4"/>
</dbReference>
<dbReference type="Gene3D" id="2.60.40.10">
    <property type="entry name" value="Immunoglobulins"/>
    <property type="match status" value="5"/>
</dbReference>
<evidence type="ECO:0000313" key="6">
    <source>
        <dbReference type="Proteomes" id="UP000183760"/>
    </source>
</evidence>
<name>A0A511TEM2_MYXFU</name>
<evidence type="ECO:0000256" key="1">
    <source>
        <dbReference type="ARBA" id="ARBA00022729"/>
    </source>
</evidence>
<feature type="domain" description="Fibronectin type-III" evidence="3">
    <location>
        <begin position="273"/>
        <end position="360"/>
    </location>
</feature>
<dbReference type="InterPro" id="IPR028994">
    <property type="entry name" value="Integrin_alpha_N"/>
</dbReference>
<comment type="caution">
    <text evidence="4">The sequence shown here is derived from an EMBL/GenBank/DDBJ whole genome shotgun (WGS) entry which is preliminary data.</text>
</comment>
<dbReference type="EMBL" id="FOIB01000013">
    <property type="protein sequence ID" value="SEU38643.1"/>
    <property type="molecule type" value="Genomic_DNA"/>
</dbReference>
<dbReference type="SUPFAM" id="SSF69318">
    <property type="entry name" value="Integrin alpha N-terminal domain"/>
    <property type="match status" value="2"/>
</dbReference>
<dbReference type="STRING" id="1334629.MFUL124B02_10455"/>
<dbReference type="InterPro" id="IPR036116">
    <property type="entry name" value="FN3_sf"/>
</dbReference>
<dbReference type="PANTHER" id="PTHR44103:SF1">
    <property type="entry name" value="PROPROTEIN CONVERTASE P"/>
    <property type="match status" value="1"/>
</dbReference>
<keyword evidence="1" id="KW-0732">Signal</keyword>
<reference evidence="4 7" key="2">
    <citation type="submission" date="2019-07" db="EMBL/GenBank/DDBJ databases">
        <title>Whole genome shotgun sequence of Myxococcus fulvus NBRC 100333.</title>
        <authorList>
            <person name="Hosoyama A."/>
            <person name="Uohara A."/>
            <person name="Ohji S."/>
            <person name="Ichikawa N."/>
        </authorList>
    </citation>
    <scope>NUCLEOTIDE SEQUENCE [LARGE SCALE GENOMIC DNA]</scope>
    <source>
        <strain evidence="4 7">NBRC 100333</strain>
    </source>
</reference>
<dbReference type="Pfam" id="PF00041">
    <property type="entry name" value="fn3"/>
    <property type="match status" value="5"/>
</dbReference>
<protein>
    <submittedName>
        <fullName evidence="5">Fibronectin type III domain-containing protein</fullName>
    </submittedName>
</protein>
<dbReference type="EMBL" id="BJXR01000050">
    <property type="protein sequence ID" value="GEN11852.1"/>
    <property type="molecule type" value="Genomic_DNA"/>
</dbReference>
<sequence>MRAFILLLTATILVGFGAVGCGGKSSSEDPGDSLVSDAGSRDAGKPEEDDAGETDAGTEDAGVPDAGAPDAGREDAGTPDAGRSDAGTTTLTAPTQVTATPGIREMTVAWSYTPSSTGSALSSFEVAATPSSIKVGAGAAARTAVVTGLANGTQYRFTVTAIYADGTRQTSTQSAAVRTFSLPATPTWTRLKGGDQKVELEWSLPSDGGQPIQGYTITVAPGGQVINTTERSALVTGLTNGQSYTFTLVVTTAVGTSTPNTSSSVRVAALPSAPQNVTVTPYIRAAEVRWTAPANNGGAAITGYVVTTHPTGASQQASSTATSLYLTGLTDGATYSFSVAAQNSSGVGATATTASVTLPAPPSAPVHLTGVYHAGQLELDWQPPANDGGRPVTSYRLVSSPAGVDQSFPASPTVARLSTLTPGATYTFTLTAANSVGSGPATTSAPIQLRAQPRAPTDVRVHSTGAGAVVRWNPASSPATDPVTEYVVTATPGGSSVTVPASARVATLPGLTTGTTYLFQVKARNSAGDGRPSAPAFHRHVVPLACQTPSFAPVSQFAYPTGGDFMGAGDFNGDSRQDVLVGNLFDITVLASGPGRGFTRLANSASAGNVLSSEPPVVADFNGDGKLDVAAILGTDSDDRTGGFTVYLGRGTGTFQTPLSTPLGTNVTTSFNCLTARDFDRDGKLDLFAHVHLGRTLLYRGKGDGTFFAPTTVISSDTYDCPVVADFNGDENMDYARLDSANNRIVQVNGTGTGSFRVPVYAPCTSCYGNLVAGDFDHDGAVDDLALLHPEKVRVFSPSGGTLALASEMPFARPFGSTVRPPLLADMNGDGRQDLFWTSAPGGQLNLLPGSAGPLPFSTPRSLGYNGEHYAPAAGDFDGDGFTDVALTGYMSVQMFWGASTVTESLQLEGAPGGLASGDFNADGLADLAAGSNEKNAIFMSLSGSPERSTAMLSPVFVPPAGKKVTGGVQDLVSVDLDGDGREDLAALTTSTTPSTGVLPQLVVFKRLPGGGFAPAERYDEDWTQAELIAVDLNEDGRFDLVTTERFTSSKIQLGVWLNLGSGKFAPATTVEVTANYEVHTLVSADLDRDGHMDLALLRPGSPDIDKGEVYVIWGNGDGTFTGQTNFTGEYRHRAMGRADLDGQGNVGLLIDRGEVGLLTYDSARQPTLTPRHSLGIGAGDGILTADFNADGLTDTFSFEPFGGKVVMQTAPNTFALGPVPGWGRTARDGLIADWNADGLPDLAFSSVDAKAATMVLNVCVPP</sequence>
<dbReference type="RefSeq" id="WP_074958404.1">
    <property type="nucleotide sequence ID" value="NZ_BJXR01000050.1"/>
</dbReference>
<reference evidence="5 6" key="1">
    <citation type="submission" date="2016-10" db="EMBL/GenBank/DDBJ databases">
        <authorList>
            <person name="Varghese N."/>
            <person name="Submissions S."/>
        </authorList>
    </citation>
    <scope>NUCLEOTIDE SEQUENCE [LARGE SCALE GENOMIC DNA]</scope>
    <source>
        <strain evidence="5 6">DSM 16525</strain>
    </source>
</reference>
<feature type="domain" description="Fibronectin type-III" evidence="3">
    <location>
        <begin position="455"/>
        <end position="544"/>
    </location>
</feature>